<feature type="transmembrane region" description="Helical" evidence="7">
    <location>
        <begin position="199"/>
        <end position="219"/>
    </location>
</feature>
<dbReference type="Pfam" id="PF04080">
    <property type="entry name" value="Per1"/>
    <property type="match status" value="1"/>
</dbReference>
<comment type="function">
    <text evidence="7">Involved in the lipid remodeling steps of GPI-anchor maturation.</text>
</comment>
<feature type="chain" id="PRO_5040541640" description="Post-GPI attachment to proteins factor 3" evidence="7">
    <location>
        <begin position="30"/>
        <end position="341"/>
    </location>
</feature>
<dbReference type="PANTHER" id="PTHR13148">
    <property type="entry name" value="PER1-RELATED"/>
    <property type="match status" value="1"/>
</dbReference>
<dbReference type="PANTHER" id="PTHR13148:SF0">
    <property type="entry name" value="POST-GPI ATTACHMENT TO PROTEINS FACTOR 3"/>
    <property type="match status" value="1"/>
</dbReference>
<evidence type="ECO:0000256" key="2">
    <source>
        <dbReference type="ARBA" id="ARBA00022502"/>
    </source>
</evidence>
<keyword evidence="3 7" id="KW-0812">Transmembrane</keyword>
<keyword evidence="2 7" id="KW-0337">GPI-anchor biosynthesis</keyword>
<evidence type="ECO:0000256" key="5">
    <source>
        <dbReference type="ARBA" id="ARBA00022989"/>
    </source>
</evidence>
<keyword evidence="6 7" id="KW-0472">Membrane</keyword>
<feature type="transmembrane region" description="Helical" evidence="7">
    <location>
        <begin position="171"/>
        <end position="187"/>
    </location>
</feature>
<evidence type="ECO:0000256" key="3">
    <source>
        <dbReference type="ARBA" id="ARBA00022692"/>
    </source>
</evidence>
<dbReference type="EMBL" id="CAJVPP010002224">
    <property type="protein sequence ID" value="CAG8592530.1"/>
    <property type="molecule type" value="Genomic_DNA"/>
</dbReference>
<feature type="transmembrane region" description="Helical" evidence="7">
    <location>
        <begin position="256"/>
        <end position="275"/>
    </location>
</feature>
<dbReference type="Proteomes" id="UP000789375">
    <property type="component" value="Unassembled WGS sequence"/>
</dbReference>
<evidence type="ECO:0000313" key="8">
    <source>
        <dbReference type="EMBL" id="CAG8592530.1"/>
    </source>
</evidence>
<evidence type="ECO:0000256" key="1">
    <source>
        <dbReference type="ARBA" id="ARBA00004127"/>
    </source>
</evidence>
<keyword evidence="4 7" id="KW-0732">Signal</keyword>
<protein>
    <recommendedName>
        <fullName evidence="7">Post-GPI attachment to proteins factor 3</fullName>
    </recommendedName>
</protein>
<feature type="transmembrane region" description="Helical" evidence="7">
    <location>
        <begin position="287"/>
        <end position="306"/>
    </location>
</feature>
<evidence type="ECO:0000256" key="4">
    <source>
        <dbReference type="ARBA" id="ARBA00022729"/>
    </source>
</evidence>
<proteinExistence type="inferred from homology"/>
<keyword evidence="5 7" id="KW-1133">Transmembrane helix</keyword>
<evidence type="ECO:0000313" key="9">
    <source>
        <dbReference type="Proteomes" id="UP000789375"/>
    </source>
</evidence>
<dbReference type="GO" id="GO:0005789">
    <property type="term" value="C:endoplasmic reticulum membrane"/>
    <property type="evidence" value="ECO:0007669"/>
    <property type="project" value="UniProtKB-SubCell"/>
</dbReference>
<feature type="transmembrane region" description="Helical" evidence="7">
    <location>
        <begin position="225"/>
        <end position="244"/>
    </location>
</feature>
<comment type="caution">
    <text evidence="7">Lacks conserved residue(s) required for the propagation of feature annotation.</text>
</comment>
<comment type="subcellular location">
    <subcellularLocation>
        <location evidence="1">Endomembrane system</location>
        <topology evidence="1">Multi-pass membrane protein</topology>
    </subcellularLocation>
    <subcellularLocation>
        <location evidence="7">Endoplasmic reticulum membrane</location>
        <topology evidence="7">Multi-pass membrane protein</topology>
    </subcellularLocation>
</comment>
<dbReference type="InterPro" id="IPR007217">
    <property type="entry name" value="Per1-like"/>
</dbReference>
<dbReference type="GO" id="GO:0006506">
    <property type="term" value="P:GPI anchor biosynthetic process"/>
    <property type="evidence" value="ECO:0007669"/>
    <property type="project" value="UniProtKB-KW"/>
</dbReference>
<comment type="caution">
    <text evidence="8">The sequence shown here is derived from an EMBL/GenBank/DDBJ whole genome shotgun (WGS) entry which is preliminary data.</text>
</comment>
<keyword evidence="9" id="KW-1185">Reference proteome</keyword>
<dbReference type="GO" id="GO:0016788">
    <property type="term" value="F:hydrolase activity, acting on ester bonds"/>
    <property type="evidence" value="ECO:0007669"/>
    <property type="project" value="TreeGrafter"/>
</dbReference>
<dbReference type="AlphaFoldDB" id="A0A9N9C9Q5"/>
<gene>
    <name evidence="8" type="ORF">FMOSSE_LOCUS8518</name>
</gene>
<sequence>MISMLVKSKLFLFSSIILLLIISSPPVLSSIGDRSEEFQTCVKTCLSTVCSQNPTLPLHLRFFAWTCEDECKYNCMHEITDHAIHSNQEIHQYYGKWPFHRLLGIQEPASVLFSVLNGYMHYRYLPLLKRLPDPYYMKKFYLIYAYVGINSWIWSIIYHSRDFPLTEKLDYYSAGLAILYSLFYGVLRIFQIRNLQQTTLWAFICLTAYVSHVSYLHFIKFDYGYNILANVIVGMLNNLLWIGWSISHWYKRPDDAWKPIVCVTLILLAMSLEIFDFPPWWGIVDAHALWHLSTIYLIAYWYNFLLEDARIESFRESKGKKIDRTKFKTNNIKLEKFLHWY</sequence>
<reference evidence="8" key="1">
    <citation type="submission" date="2021-06" db="EMBL/GenBank/DDBJ databases">
        <authorList>
            <person name="Kallberg Y."/>
            <person name="Tangrot J."/>
            <person name="Rosling A."/>
        </authorList>
    </citation>
    <scope>NUCLEOTIDE SEQUENCE</scope>
    <source>
        <strain evidence="8">87-6 pot B 2015</strain>
    </source>
</reference>
<name>A0A9N9C9Q5_FUNMO</name>
<evidence type="ECO:0000256" key="6">
    <source>
        <dbReference type="ARBA" id="ARBA00023136"/>
    </source>
</evidence>
<feature type="signal peptide" evidence="7">
    <location>
        <begin position="1"/>
        <end position="29"/>
    </location>
</feature>
<evidence type="ECO:0000256" key="7">
    <source>
        <dbReference type="RuleBase" id="RU365066"/>
    </source>
</evidence>
<keyword evidence="7" id="KW-0256">Endoplasmic reticulum</keyword>
<feature type="transmembrane region" description="Helical" evidence="7">
    <location>
        <begin position="141"/>
        <end position="159"/>
    </location>
</feature>
<accession>A0A9N9C9Q5</accession>
<comment type="similarity">
    <text evidence="7">Belongs to the PGAP3 family.</text>
</comment>
<organism evidence="8 9">
    <name type="scientific">Funneliformis mosseae</name>
    <name type="common">Endomycorrhizal fungus</name>
    <name type="synonym">Glomus mosseae</name>
    <dbReference type="NCBI Taxonomy" id="27381"/>
    <lineage>
        <taxon>Eukaryota</taxon>
        <taxon>Fungi</taxon>
        <taxon>Fungi incertae sedis</taxon>
        <taxon>Mucoromycota</taxon>
        <taxon>Glomeromycotina</taxon>
        <taxon>Glomeromycetes</taxon>
        <taxon>Glomerales</taxon>
        <taxon>Glomeraceae</taxon>
        <taxon>Funneliformis</taxon>
    </lineage>
</organism>